<comment type="caution">
    <text evidence="2">The sequence shown here is derived from an EMBL/GenBank/DDBJ whole genome shotgun (WGS) entry which is preliminary data.</text>
</comment>
<organism evidence="2 3">
    <name type="scientific">Roridomyces roridus</name>
    <dbReference type="NCBI Taxonomy" id="1738132"/>
    <lineage>
        <taxon>Eukaryota</taxon>
        <taxon>Fungi</taxon>
        <taxon>Dikarya</taxon>
        <taxon>Basidiomycota</taxon>
        <taxon>Agaricomycotina</taxon>
        <taxon>Agaricomycetes</taxon>
        <taxon>Agaricomycetidae</taxon>
        <taxon>Agaricales</taxon>
        <taxon>Marasmiineae</taxon>
        <taxon>Mycenaceae</taxon>
        <taxon>Roridomyces</taxon>
    </lineage>
</organism>
<dbReference type="EMBL" id="JARKIF010000028">
    <property type="protein sequence ID" value="KAJ7613522.1"/>
    <property type="molecule type" value="Genomic_DNA"/>
</dbReference>
<name>A0AAD7B836_9AGAR</name>
<protein>
    <recommendedName>
        <fullName evidence="1">Integrase core domain-containing protein</fullName>
    </recommendedName>
</protein>
<evidence type="ECO:0000259" key="1">
    <source>
        <dbReference type="Pfam" id="PF24764"/>
    </source>
</evidence>
<dbReference type="AlphaFoldDB" id="A0AAD7B836"/>
<keyword evidence="3" id="KW-1185">Reference proteome</keyword>
<proteinExistence type="predicted"/>
<dbReference type="Pfam" id="PF24764">
    <property type="entry name" value="rva_4"/>
    <property type="match status" value="1"/>
</dbReference>
<feature type="domain" description="Integrase core" evidence="1">
    <location>
        <begin position="151"/>
        <end position="317"/>
    </location>
</feature>
<sequence>MANTKGKNGVDNGEPPSDDVLRAALLSYASLKLSAKQRIQNLADEHQYHIKATKLKELNKQFNIPTVRKPPPVSVATTLICDKLDDDVNKTNGPDAMKTFLALDGYQIPRDTVRQIMKDNAPGTSKQRYPGNKDKIIRTNLTAQGVFQELHCDGHEKLATAALRMGPVGILIYGFRDKASGLLCGLVAVPDARHSAVVGHLYLDLLEEFGVFPMQVTVDGGSETGFIYAIQSAIRTWPVFMALKSVNNIPIENLWKWLVKTIGRNLRDLIEDGKTNGLFNASSELHIHLFHWLWSKIIQIKLDEFKLYWNYHTPRKNPKKVMISGAPPLEIFRNPANYGLEFLGKEIDQDAINALRETIPSSRDEALRWVPQEFDNAAQEAYEQIGSPKLEARRGWVIFGQMAELISWAEEDS</sequence>
<evidence type="ECO:0000313" key="2">
    <source>
        <dbReference type="EMBL" id="KAJ7613522.1"/>
    </source>
</evidence>
<dbReference type="InterPro" id="IPR058913">
    <property type="entry name" value="Integrase_dom_put"/>
</dbReference>
<evidence type="ECO:0000313" key="3">
    <source>
        <dbReference type="Proteomes" id="UP001221142"/>
    </source>
</evidence>
<gene>
    <name evidence="2" type="ORF">FB45DRAFT_981790</name>
</gene>
<dbReference type="PANTHER" id="PTHR46177:SF1">
    <property type="entry name" value="INTEGRASE CATALYTIC DOMAIN-CONTAINING PROTEIN"/>
    <property type="match status" value="1"/>
</dbReference>
<reference evidence="2" key="1">
    <citation type="submission" date="2023-03" db="EMBL/GenBank/DDBJ databases">
        <title>Massive genome expansion in bonnet fungi (Mycena s.s.) driven by repeated elements and novel gene families across ecological guilds.</title>
        <authorList>
            <consortium name="Lawrence Berkeley National Laboratory"/>
            <person name="Harder C.B."/>
            <person name="Miyauchi S."/>
            <person name="Viragh M."/>
            <person name="Kuo A."/>
            <person name="Thoen E."/>
            <person name="Andreopoulos B."/>
            <person name="Lu D."/>
            <person name="Skrede I."/>
            <person name="Drula E."/>
            <person name="Henrissat B."/>
            <person name="Morin E."/>
            <person name="Kohler A."/>
            <person name="Barry K."/>
            <person name="LaButti K."/>
            <person name="Morin E."/>
            <person name="Salamov A."/>
            <person name="Lipzen A."/>
            <person name="Mereny Z."/>
            <person name="Hegedus B."/>
            <person name="Baldrian P."/>
            <person name="Stursova M."/>
            <person name="Weitz H."/>
            <person name="Taylor A."/>
            <person name="Grigoriev I.V."/>
            <person name="Nagy L.G."/>
            <person name="Martin F."/>
            <person name="Kauserud H."/>
        </authorList>
    </citation>
    <scope>NUCLEOTIDE SEQUENCE</scope>
    <source>
        <strain evidence="2">9284</strain>
    </source>
</reference>
<accession>A0AAD7B836</accession>
<dbReference type="Proteomes" id="UP001221142">
    <property type="component" value="Unassembled WGS sequence"/>
</dbReference>
<dbReference type="PANTHER" id="PTHR46177">
    <property type="entry name" value="INTEGRASE CATALYTIC DOMAIN-CONTAINING PROTEIN"/>
    <property type="match status" value="1"/>
</dbReference>